<evidence type="ECO:0000313" key="1">
    <source>
        <dbReference type="EMBL" id="CAG6700628.1"/>
    </source>
</evidence>
<protein>
    <submittedName>
        <fullName evidence="1">Uncharacterized protein</fullName>
    </submittedName>
</protein>
<organism evidence="1">
    <name type="scientific">Cacopsylla melanoneura</name>
    <dbReference type="NCBI Taxonomy" id="428564"/>
    <lineage>
        <taxon>Eukaryota</taxon>
        <taxon>Metazoa</taxon>
        <taxon>Ecdysozoa</taxon>
        <taxon>Arthropoda</taxon>
        <taxon>Hexapoda</taxon>
        <taxon>Insecta</taxon>
        <taxon>Pterygota</taxon>
        <taxon>Neoptera</taxon>
        <taxon>Paraneoptera</taxon>
        <taxon>Hemiptera</taxon>
        <taxon>Sternorrhyncha</taxon>
        <taxon>Psylloidea</taxon>
        <taxon>Psyllidae</taxon>
        <taxon>Psyllinae</taxon>
        <taxon>Cacopsylla</taxon>
    </lineage>
</organism>
<dbReference type="EMBL" id="HBUF01339481">
    <property type="protein sequence ID" value="CAG6700628.1"/>
    <property type="molecule type" value="Transcribed_RNA"/>
</dbReference>
<proteinExistence type="predicted"/>
<name>A0A8D8U6Y6_9HEMI</name>
<accession>A0A8D8U6Y6</accession>
<dbReference type="AlphaFoldDB" id="A0A8D8U6Y6"/>
<reference evidence="1" key="1">
    <citation type="submission" date="2021-05" db="EMBL/GenBank/DDBJ databases">
        <authorList>
            <person name="Alioto T."/>
            <person name="Alioto T."/>
            <person name="Gomez Garrido J."/>
        </authorList>
    </citation>
    <scope>NUCLEOTIDE SEQUENCE</scope>
</reference>
<sequence length="553" mass="63465">MSFDPKTGLPKGYLYFYVVPKSVSNQSSSFRMGAFHPNTKAFLGFGHPFTFESIKQDEMNQENKNEVNHAKTYLKLKEGDNLLAKLQTIQSEVFEDPGLVTEIYELTRKLNNNTMQNLQRKPSIGNRILNTSRKTDSAKTEKFSCSFDNEEYKKETNSPIWSEAKKTPDSLYLSELYDDRKFQITAAFTNVMANYTLNNVDQFIRFIQAYKNQRNDKLEPFFNNYHVAFQKNVPHTPEDPVSLLIEINRRLSENQESAKGKLYIVSAYVNPSDNLIEDVKKSIQNTGLDFEKKAETELSKDQYQRHVAGVIKVKDGEREGIILLDPGYMNEEEQVYPYSAVLMKPKWETAELELNEVPVFGLKRDEIVDSYLGKKFALVSMKHRQCNGTGCEYKVLYLQYKPFCSFMDSTTKGNLLAPNYGIMSFDDKHVRPKGYLTFKVAPGNTTDKSPFFRVGPFDMYTGGYELKEFPFDSIKRDNTISQETIKKFDTIASYMSLKSGDTLLTKLQTIQSVVFENPKLVKEIDMLSTKLLNSKIKSTRQKLKNALSCFTGP</sequence>